<dbReference type="Proteomes" id="UP000315908">
    <property type="component" value="Unassembled WGS sequence"/>
</dbReference>
<protein>
    <submittedName>
        <fullName evidence="1">Uncharacterized protein</fullName>
    </submittedName>
</protein>
<evidence type="ECO:0000313" key="1">
    <source>
        <dbReference type="EMBL" id="TWI15658.1"/>
    </source>
</evidence>
<accession>A0A562M781</accession>
<evidence type="ECO:0000313" key="2">
    <source>
        <dbReference type="Proteomes" id="UP000315908"/>
    </source>
</evidence>
<organism evidence="1 2">
    <name type="scientific">Sphingobacterium siyangense</name>
    <dbReference type="NCBI Taxonomy" id="459529"/>
    <lineage>
        <taxon>Bacteria</taxon>
        <taxon>Pseudomonadati</taxon>
        <taxon>Bacteroidota</taxon>
        <taxon>Sphingobacteriia</taxon>
        <taxon>Sphingobacteriales</taxon>
        <taxon>Sphingobacteriaceae</taxon>
        <taxon>Sphingobacterium</taxon>
    </lineage>
</organism>
<gene>
    <name evidence="1" type="ORF">IQ31_04941</name>
</gene>
<sequence length="310" mass="36458">MELCFRSEIWYKSLKCVSLLYQWQLIDNYDSIIKLQKAYLEWSQQSRFQNDTDLLNDLLNKWPFKDREVRIWACLHIGPYAIIVRALINMEYKVAILLRSDVFEEQMNIYKKQYQLSFGREADESEILFIKSDVGNPLLRLKDAILKGYQVVIFIDGQLGNNENAKGWQSVKLYGSTVNLREGVAALSHWTNTPITTLMLTVLDEKINIRYKQNKVVKHKTDYQNVLQHILGLIHSLATEELIQWEYLPAILEKSIVSEQKKHNSPGIWLPLFIQNRKMLFDITTGRSVLINQRDYDNVSKKIWGLFFLH</sequence>
<dbReference type="AlphaFoldDB" id="A0A562M781"/>
<proteinExistence type="predicted"/>
<name>A0A562M781_9SPHI</name>
<comment type="caution">
    <text evidence="1">The sequence shown here is derived from an EMBL/GenBank/DDBJ whole genome shotgun (WGS) entry which is preliminary data.</text>
</comment>
<reference evidence="1 2" key="1">
    <citation type="journal article" date="2015" name="Stand. Genomic Sci.">
        <title>Genomic Encyclopedia of Bacterial and Archaeal Type Strains, Phase III: the genomes of soil and plant-associated and newly described type strains.</title>
        <authorList>
            <person name="Whitman W.B."/>
            <person name="Woyke T."/>
            <person name="Klenk H.P."/>
            <person name="Zhou Y."/>
            <person name="Lilburn T.G."/>
            <person name="Beck B.J."/>
            <person name="De Vos P."/>
            <person name="Vandamme P."/>
            <person name="Eisen J.A."/>
            <person name="Garrity G."/>
            <person name="Hugenholtz P."/>
            <person name="Kyrpides N.C."/>
        </authorList>
    </citation>
    <scope>NUCLEOTIDE SEQUENCE [LARGE SCALE GENOMIC DNA]</scope>
    <source>
        <strain evidence="1 2">CGMCC 1.6855</strain>
    </source>
</reference>
<dbReference type="EMBL" id="VLKR01000040">
    <property type="protein sequence ID" value="TWI15658.1"/>
    <property type="molecule type" value="Genomic_DNA"/>
</dbReference>